<name>A0A9W6ZMN6_9STRA</name>
<evidence type="ECO:0000313" key="1">
    <source>
        <dbReference type="EMBL" id="GMH55761.1"/>
    </source>
</evidence>
<evidence type="ECO:0000313" key="2">
    <source>
        <dbReference type="Proteomes" id="UP001165082"/>
    </source>
</evidence>
<keyword evidence="2" id="KW-1185">Reference proteome</keyword>
<protein>
    <submittedName>
        <fullName evidence="1">Uncharacterized protein</fullName>
    </submittedName>
</protein>
<reference evidence="1" key="1">
    <citation type="submission" date="2022-07" db="EMBL/GenBank/DDBJ databases">
        <title>Genome analysis of Parmales, a sister group of diatoms, reveals the evolutionary specialization of diatoms from phago-mixotrophs to photoautotrophs.</title>
        <authorList>
            <person name="Ban H."/>
            <person name="Sato S."/>
            <person name="Yoshikawa S."/>
            <person name="Kazumasa Y."/>
            <person name="Nakamura Y."/>
            <person name="Ichinomiya M."/>
            <person name="Saitoh K."/>
            <person name="Sato N."/>
            <person name="Blanc-Mathieu R."/>
            <person name="Endo H."/>
            <person name="Kuwata A."/>
            <person name="Ogata H."/>
        </authorList>
    </citation>
    <scope>NUCLEOTIDE SEQUENCE</scope>
</reference>
<gene>
    <name evidence="1" type="ORF">TrRE_jg2286</name>
</gene>
<dbReference type="Proteomes" id="UP001165082">
    <property type="component" value="Unassembled WGS sequence"/>
</dbReference>
<comment type="caution">
    <text evidence="1">The sequence shown here is derived from an EMBL/GenBank/DDBJ whole genome shotgun (WGS) entry which is preliminary data.</text>
</comment>
<feature type="non-terminal residue" evidence="1">
    <location>
        <position position="1"/>
    </location>
</feature>
<dbReference type="AlphaFoldDB" id="A0A9W6ZMN6"/>
<accession>A0A9W6ZMN6</accession>
<organism evidence="1 2">
    <name type="scientific">Triparma retinervis</name>
    <dbReference type="NCBI Taxonomy" id="2557542"/>
    <lineage>
        <taxon>Eukaryota</taxon>
        <taxon>Sar</taxon>
        <taxon>Stramenopiles</taxon>
        <taxon>Ochrophyta</taxon>
        <taxon>Bolidophyceae</taxon>
        <taxon>Parmales</taxon>
        <taxon>Triparmaceae</taxon>
        <taxon>Triparma</taxon>
    </lineage>
</organism>
<proteinExistence type="predicted"/>
<dbReference type="EMBL" id="BRXZ01006129">
    <property type="protein sequence ID" value="GMH55761.1"/>
    <property type="molecule type" value="Genomic_DNA"/>
</dbReference>
<sequence length="19" mass="2357">MLQDLRRYKEKTLTETSDE</sequence>